<dbReference type="STRING" id="529704.SAMN02927913_2329"/>
<dbReference type="RefSeq" id="WP_091337076.1">
    <property type="nucleotide sequence ID" value="NZ_FNYC01000006.1"/>
</dbReference>
<organism evidence="1 2">
    <name type="scientific">Frateuria terrea</name>
    <dbReference type="NCBI Taxonomy" id="529704"/>
    <lineage>
        <taxon>Bacteria</taxon>
        <taxon>Pseudomonadati</taxon>
        <taxon>Pseudomonadota</taxon>
        <taxon>Gammaproteobacteria</taxon>
        <taxon>Lysobacterales</taxon>
        <taxon>Rhodanobacteraceae</taxon>
        <taxon>Frateuria</taxon>
    </lineage>
</organism>
<accession>A0A1H6Y218</accession>
<dbReference type="OrthoDB" id="574359at2"/>
<reference evidence="1 2" key="1">
    <citation type="submission" date="2016-10" db="EMBL/GenBank/DDBJ databases">
        <authorList>
            <person name="de Groot N.N."/>
        </authorList>
    </citation>
    <scope>NUCLEOTIDE SEQUENCE [LARGE SCALE GENOMIC DNA]</scope>
    <source>
        <strain evidence="1 2">DSM 26515</strain>
    </source>
</reference>
<dbReference type="Pfam" id="PF05988">
    <property type="entry name" value="DUF899"/>
    <property type="match status" value="1"/>
</dbReference>
<evidence type="ECO:0000313" key="2">
    <source>
        <dbReference type="Proteomes" id="UP000199420"/>
    </source>
</evidence>
<evidence type="ECO:0000313" key="1">
    <source>
        <dbReference type="EMBL" id="SEJ35353.1"/>
    </source>
</evidence>
<gene>
    <name evidence="1" type="ORF">SAMN04487997_3112</name>
</gene>
<dbReference type="InterPro" id="IPR010296">
    <property type="entry name" value="DUF899_thioredox"/>
</dbReference>
<keyword evidence="2" id="KW-1185">Reference proteome</keyword>
<dbReference type="AlphaFoldDB" id="A0A1H6Y218"/>
<dbReference type="Proteomes" id="UP000199420">
    <property type="component" value="Unassembled WGS sequence"/>
</dbReference>
<name>A0A1H6Y218_9GAMM</name>
<proteinExistence type="predicted"/>
<sequence length="218" mass="24458">MNGIPPVASTADWQAALDRLRTCEKDATRALDALAAERRRLPMVRFDGDFRFQGPAGELGLVGLFGGRRQLVVYHFMPPGEDFCVGCSGFADNIGRLEHLHARGTTLALVTPAPYARLAAYRERMGWQVPWYAAFGNAFNEACGLDGGFGLSVFLRDGDAIFRSYFTTSRGVDRLRLDFNLLDLTPLGRQECWEDSPAGWPQTEPYCWWRRHDEYGEG</sequence>
<dbReference type="EMBL" id="FNYC01000006">
    <property type="protein sequence ID" value="SEJ35353.1"/>
    <property type="molecule type" value="Genomic_DNA"/>
</dbReference>
<protein>
    <submittedName>
        <fullName evidence="1">Predicted dithiol-disulfide oxidoreductase, DUF899 family</fullName>
    </submittedName>
</protein>